<comment type="caution">
    <text evidence="1">The sequence shown here is derived from an EMBL/GenBank/DDBJ whole genome shotgun (WGS) entry which is preliminary data.</text>
</comment>
<dbReference type="AlphaFoldDB" id="A0A0V1KIA9"/>
<organism evidence="1 2">
    <name type="scientific">Trichinella nativa</name>
    <dbReference type="NCBI Taxonomy" id="6335"/>
    <lineage>
        <taxon>Eukaryota</taxon>
        <taxon>Metazoa</taxon>
        <taxon>Ecdysozoa</taxon>
        <taxon>Nematoda</taxon>
        <taxon>Enoplea</taxon>
        <taxon>Dorylaimia</taxon>
        <taxon>Trichinellida</taxon>
        <taxon>Trichinellidae</taxon>
        <taxon>Trichinella</taxon>
    </lineage>
</organism>
<keyword evidence="2" id="KW-1185">Reference proteome</keyword>
<evidence type="ECO:0000313" key="2">
    <source>
        <dbReference type="Proteomes" id="UP000054721"/>
    </source>
</evidence>
<dbReference type="Proteomes" id="UP000054721">
    <property type="component" value="Unassembled WGS sequence"/>
</dbReference>
<dbReference type="EMBL" id="JYDW01001780">
    <property type="protein sequence ID" value="KRZ46930.1"/>
    <property type="molecule type" value="Genomic_DNA"/>
</dbReference>
<protein>
    <submittedName>
        <fullName evidence="1">Uncharacterized protein</fullName>
    </submittedName>
</protein>
<name>A0A0V1KIA9_9BILA</name>
<accession>A0A0V1KIA9</accession>
<gene>
    <name evidence="1" type="ORF">T02_11534</name>
</gene>
<proteinExistence type="predicted"/>
<sequence>MLQSKLSRQYIPVYLAYSRLHGETAQVSEERN</sequence>
<reference evidence="1 2" key="1">
    <citation type="submission" date="2015-05" db="EMBL/GenBank/DDBJ databases">
        <title>Evolution of Trichinella species and genotypes.</title>
        <authorList>
            <person name="Korhonen P.K."/>
            <person name="Edoardo P."/>
            <person name="Giuseppe L.R."/>
            <person name="Gasser R.B."/>
        </authorList>
    </citation>
    <scope>NUCLEOTIDE SEQUENCE [LARGE SCALE GENOMIC DNA]</scope>
    <source>
        <strain evidence="1">ISS10</strain>
    </source>
</reference>
<evidence type="ECO:0000313" key="1">
    <source>
        <dbReference type="EMBL" id="KRZ46930.1"/>
    </source>
</evidence>